<dbReference type="STRING" id="159449.B4N89_38075"/>
<keyword evidence="5" id="KW-1185">Reference proteome</keyword>
<feature type="compositionally biased region" description="Acidic residues" evidence="2">
    <location>
        <begin position="123"/>
        <end position="132"/>
    </location>
</feature>
<dbReference type="InterPro" id="IPR050268">
    <property type="entry name" value="NADH-dep_flavin_reductase"/>
</dbReference>
<dbReference type="Proteomes" id="UP000190037">
    <property type="component" value="Unassembled WGS sequence"/>
</dbReference>
<dbReference type="Gene3D" id="2.30.110.10">
    <property type="entry name" value="Electron Transport, Fmn-binding Protein, Chain A"/>
    <property type="match status" value="1"/>
</dbReference>
<dbReference type="EMBL" id="MWQN01000003">
    <property type="protein sequence ID" value="OPC78494.1"/>
    <property type="molecule type" value="Genomic_DNA"/>
</dbReference>
<evidence type="ECO:0000256" key="1">
    <source>
        <dbReference type="ARBA" id="ARBA00023002"/>
    </source>
</evidence>
<dbReference type="PANTHER" id="PTHR30466">
    <property type="entry name" value="FLAVIN REDUCTASE"/>
    <property type="match status" value="1"/>
</dbReference>
<dbReference type="PANTHER" id="PTHR30466:SF15">
    <property type="entry name" value="POSSIBLE OXIDOREDUCTASE"/>
    <property type="match status" value="1"/>
</dbReference>
<dbReference type="Pfam" id="PF01613">
    <property type="entry name" value="Flavin_Reduct"/>
    <property type="match status" value="1"/>
</dbReference>
<feature type="region of interest" description="Disordered" evidence="2">
    <location>
        <begin position="121"/>
        <end position="140"/>
    </location>
</feature>
<dbReference type="InterPro" id="IPR012349">
    <property type="entry name" value="Split_barrel_FMN-bd"/>
</dbReference>
<reference evidence="4 5" key="1">
    <citation type="submission" date="2017-03" db="EMBL/GenBank/DDBJ databases">
        <title>Draft genome sequence of Streptomyces scabrisporus NF3, endophyte isolated from Amphipterygium adstringens.</title>
        <authorList>
            <person name="Vazquez M."/>
            <person name="Ceapa C.D."/>
            <person name="Rodriguez Luna D."/>
            <person name="Sanchez Esquivel S."/>
        </authorList>
    </citation>
    <scope>NUCLEOTIDE SEQUENCE [LARGE SCALE GENOMIC DNA]</scope>
    <source>
        <strain evidence="4 5">NF3</strain>
    </source>
</reference>
<feature type="domain" description="Flavin reductase like" evidence="3">
    <location>
        <begin position="1"/>
        <end position="151"/>
    </location>
</feature>
<evidence type="ECO:0000259" key="3">
    <source>
        <dbReference type="SMART" id="SM00903"/>
    </source>
</evidence>
<dbReference type="SUPFAM" id="SSF50475">
    <property type="entry name" value="FMN-binding split barrel"/>
    <property type="match status" value="1"/>
</dbReference>
<sequence>MFVVTAVQPVTGERSGCLVGFASQCGMEPVRFLVCVSVVNHTHAIALASPVLAVHALGERQHDLAALFGERTGDRVDKFADCAWEPGPAGVPLLTDCPVRIVGTVLHRLDGLGDHTGFVLDPIEPDAGTDDADPPRDSHAPLMFSAVRDLHPGHPA</sequence>
<dbReference type="SMART" id="SM00903">
    <property type="entry name" value="Flavin_Reduct"/>
    <property type="match status" value="1"/>
</dbReference>
<proteinExistence type="predicted"/>
<evidence type="ECO:0000256" key="2">
    <source>
        <dbReference type="SAM" id="MobiDB-lite"/>
    </source>
</evidence>
<accession>A0A1T3NNS9</accession>
<evidence type="ECO:0000313" key="5">
    <source>
        <dbReference type="Proteomes" id="UP000190037"/>
    </source>
</evidence>
<dbReference type="GO" id="GO:0010181">
    <property type="term" value="F:FMN binding"/>
    <property type="evidence" value="ECO:0007669"/>
    <property type="project" value="InterPro"/>
</dbReference>
<protein>
    <recommendedName>
        <fullName evidence="3">Flavin reductase like domain-containing protein</fullName>
    </recommendedName>
</protein>
<organism evidence="4 5">
    <name type="scientific">Embleya scabrispora</name>
    <dbReference type="NCBI Taxonomy" id="159449"/>
    <lineage>
        <taxon>Bacteria</taxon>
        <taxon>Bacillati</taxon>
        <taxon>Actinomycetota</taxon>
        <taxon>Actinomycetes</taxon>
        <taxon>Kitasatosporales</taxon>
        <taxon>Streptomycetaceae</taxon>
        <taxon>Embleya</taxon>
    </lineage>
</organism>
<dbReference type="OrthoDB" id="3176898at2"/>
<dbReference type="GO" id="GO:0042602">
    <property type="term" value="F:riboflavin reductase (NADPH) activity"/>
    <property type="evidence" value="ECO:0007669"/>
    <property type="project" value="TreeGrafter"/>
</dbReference>
<keyword evidence="1" id="KW-0560">Oxidoreductase</keyword>
<name>A0A1T3NNS9_9ACTN</name>
<dbReference type="InterPro" id="IPR002563">
    <property type="entry name" value="Flavin_Rdtase-like_dom"/>
</dbReference>
<gene>
    <name evidence="4" type="ORF">B4N89_38075</name>
</gene>
<comment type="caution">
    <text evidence="4">The sequence shown here is derived from an EMBL/GenBank/DDBJ whole genome shotgun (WGS) entry which is preliminary data.</text>
</comment>
<dbReference type="AlphaFoldDB" id="A0A1T3NNS9"/>
<evidence type="ECO:0000313" key="4">
    <source>
        <dbReference type="EMBL" id="OPC78494.1"/>
    </source>
</evidence>